<keyword evidence="2" id="KW-1185">Reference proteome</keyword>
<protein>
    <submittedName>
        <fullName evidence="1">Uncharacterized protein</fullName>
    </submittedName>
</protein>
<evidence type="ECO:0000313" key="1">
    <source>
        <dbReference type="EMBL" id="GFH46192.1"/>
    </source>
</evidence>
<dbReference type="EMBL" id="BLLK01000022">
    <property type="protein sequence ID" value="GFH46192.1"/>
    <property type="molecule type" value="Genomic_DNA"/>
</dbReference>
<reference evidence="1 2" key="1">
    <citation type="journal article" date="2021" name="Sci. Rep.">
        <title>The genome of the diatom Chaetoceros tenuissimus carries an ancient integrated fragment of an extant virus.</title>
        <authorList>
            <person name="Hongo Y."/>
            <person name="Kimura K."/>
            <person name="Takaki Y."/>
            <person name="Yoshida Y."/>
            <person name="Baba S."/>
            <person name="Kobayashi G."/>
            <person name="Nagasaki K."/>
            <person name="Hano T."/>
            <person name="Tomaru Y."/>
        </authorList>
    </citation>
    <scope>NUCLEOTIDE SEQUENCE [LARGE SCALE GENOMIC DNA]</scope>
    <source>
        <strain evidence="1 2">NIES-3715</strain>
    </source>
</reference>
<gene>
    <name evidence="1" type="ORF">CTEN210_02666</name>
</gene>
<organism evidence="1 2">
    <name type="scientific">Chaetoceros tenuissimus</name>
    <dbReference type="NCBI Taxonomy" id="426638"/>
    <lineage>
        <taxon>Eukaryota</taxon>
        <taxon>Sar</taxon>
        <taxon>Stramenopiles</taxon>
        <taxon>Ochrophyta</taxon>
        <taxon>Bacillariophyta</taxon>
        <taxon>Coscinodiscophyceae</taxon>
        <taxon>Chaetocerotophycidae</taxon>
        <taxon>Chaetocerotales</taxon>
        <taxon>Chaetocerotaceae</taxon>
        <taxon>Chaetoceros</taxon>
    </lineage>
</organism>
<name>A0AAD3CHH5_9STRA</name>
<accession>A0AAD3CHH5</accession>
<evidence type="ECO:0000313" key="2">
    <source>
        <dbReference type="Proteomes" id="UP001054902"/>
    </source>
</evidence>
<sequence>MILLRRNADDQSPKRGSRKVKRAATISLLGCAFLAYQHQTARTERMLKCEQPGRKLAGTNIEKTEKDSSFTDYMMRLLASAVDDPCYTDYPPAAPDDVAYPSDSVEANKEPAYIITDLTPIPPIGVDGNFEIVPPRPDGLDEKPLDGNQKELLDIFPPESYDEERALLSASTEDAGTIAYTVALTACAEWYPNNGMAPDMGAVLYEQAAVLKTNICEKHEYAVARALKENKNASDTQRKLATDLGYQMHALIHPMANICPIQGTYGDMYDRTKLFQSMDYNVELLGHPIIETMLYDTQPYIVENIESDVGIRDSMKLNIWNMVTHPAVVLFSFDTLQLNPITTEIDTLLADPALKGYYVKTAPDPSTGGQGVDTSFLIVKPSEEEFNNIVNAYVNTPFDPATGWNGQGYHNFKGGMGISGFLAYYFANNAGYQELDRCRYAFDSGDACVAEVGDDAISDPLLVITNAMHYQEICGDPQKCPYDNPSLPPKTLELCHSMHKEFYGHRYKFEEKYFNKNNKQKRIGLFKQSQFLGYCREPGTDGQLPITGDVVDQPTWQTICPPEPCPEGTMMKSDCTCTTPENPCDACPEGTYCQTSPVLMCIDCNCGFCDTSATDCCEFNNVNNCRSGPGNNQECAMQNSHFPAFEGSGNVCGGVEISRTAVPNGCGCKPQQDSPCTYNPDWAEGDEKCFICNAADLAAGKCDTCKDCMSNCSAGACMNTSLTIDDFVNCMEGINDPECRANCHHDCMKQ</sequence>
<proteinExistence type="predicted"/>
<comment type="caution">
    <text evidence="1">The sequence shown here is derived from an EMBL/GenBank/DDBJ whole genome shotgun (WGS) entry which is preliminary data.</text>
</comment>
<dbReference type="AlphaFoldDB" id="A0AAD3CHH5"/>
<dbReference type="Proteomes" id="UP001054902">
    <property type="component" value="Unassembled WGS sequence"/>
</dbReference>